<keyword evidence="2" id="KW-1185">Reference proteome</keyword>
<protein>
    <submittedName>
        <fullName evidence="1">Uncharacterized protein</fullName>
    </submittedName>
</protein>
<reference evidence="1" key="2">
    <citation type="submission" date="2022-01" db="EMBL/GenBank/DDBJ databases">
        <authorList>
            <person name="Zivanovic Y."/>
            <person name="Moreira D."/>
            <person name="Lopez-Garcia P."/>
        </authorList>
    </citation>
    <scope>NUCLEOTIDE SEQUENCE</scope>
    <source>
        <strain evidence="1">G9</strain>
    </source>
</reference>
<dbReference type="EMBL" id="JAKKUT010000002">
    <property type="protein sequence ID" value="MDG2990512.1"/>
    <property type="molecule type" value="Genomic_DNA"/>
</dbReference>
<evidence type="ECO:0000313" key="2">
    <source>
        <dbReference type="Proteomes" id="UP001154265"/>
    </source>
</evidence>
<comment type="caution">
    <text evidence="1">The sequence shown here is derived from an EMBL/GenBank/DDBJ whole genome shotgun (WGS) entry which is preliminary data.</text>
</comment>
<evidence type="ECO:0000313" key="1">
    <source>
        <dbReference type="EMBL" id="MDG2990512.1"/>
    </source>
</evidence>
<proteinExistence type="predicted"/>
<dbReference type="RefSeq" id="WP_277866421.1">
    <property type="nucleotide sequence ID" value="NZ_JAKKUT010000002.1"/>
</dbReference>
<gene>
    <name evidence="1" type="ORF">L3556_06125</name>
</gene>
<organism evidence="1 2">
    <name type="scientific">Candidatus Synechococcus calcipolaris G9</name>
    <dbReference type="NCBI Taxonomy" id="1497997"/>
    <lineage>
        <taxon>Bacteria</taxon>
        <taxon>Bacillati</taxon>
        <taxon>Cyanobacteriota</taxon>
        <taxon>Cyanophyceae</taxon>
        <taxon>Synechococcales</taxon>
        <taxon>Synechococcaceae</taxon>
        <taxon>Synechococcus</taxon>
    </lineage>
</organism>
<dbReference type="Proteomes" id="UP001154265">
    <property type="component" value="Unassembled WGS sequence"/>
</dbReference>
<reference evidence="1" key="1">
    <citation type="journal article" date="2022" name="Genome Biol. Evol.">
        <title>A New Gene Family Diagnostic for Intracellular Biomineralization of Amorphous Ca Carbonates by Cyanobacteria.</title>
        <authorList>
            <person name="Benzerara K."/>
            <person name="Duprat E."/>
            <person name="Bitard-Feildel T."/>
            <person name="Caumes G."/>
            <person name="Cassier-Chauvat C."/>
            <person name="Chauvat F."/>
            <person name="Dezi M."/>
            <person name="Diop S.I."/>
            <person name="Gaschignard G."/>
            <person name="Gorgen S."/>
            <person name="Gugger M."/>
            <person name="Lopez-Garcia P."/>
            <person name="Millet M."/>
            <person name="Skouri-Panet F."/>
            <person name="Moreira D."/>
            <person name="Callebaut I."/>
        </authorList>
    </citation>
    <scope>NUCLEOTIDE SEQUENCE</scope>
    <source>
        <strain evidence="1">G9</strain>
    </source>
</reference>
<name>A0ABT6EXP1_9SYNE</name>
<sequence>MAIDWEMLDLEPGLELLDAAFYWWEIEPTDEARRNVPEQVKRLYESLRVHWGLETWAGLEKVAEWKEFEVKDWEARLAAGEVLSDDEMELYNQARATLPQALRRKERPPRHYVTHEQLREFADKKDKKPAFLFPEVRITQTKVLEELHPTERKTLLSIIKRFLELQHIDIDQREATTKFMALTGISENTARKYLNQIKELE</sequence>
<accession>A0ABT6EXP1</accession>